<dbReference type="RefSeq" id="WP_092312828.1">
    <property type="nucleotide sequence ID" value="NZ_FNTJ01000001.1"/>
</dbReference>
<keyword evidence="2" id="KW-1185">Reference proteome</keyword>
<dbReference type="EMBL" id="FNTJ01000001">
    <property type="protein sequence ID" value="SEB72908.1"/>
    <property type="molecule type" value="Genomic_DNA"/>
</dbReference>
<accession>A0A1H4LQJ5</accession>
<evidence type="ECO:0000313" key="2">
    <source>
        <dbReference type="Proteomes" id="UP000198982"/>
    </source>
</evidence>
<name>A0A1H4LQJ5_9PSED</name>
<organism evidence="1 2">
    <name type="scientific">Pseudomonas saponiphila</name>
    <dbReference type="NCBI Taxonomy" id="556534"/>
    <lineage>
        <taxon>Bacteria</taxon>
        <taxon>Pseudomonadati</taxon>
        <taxon>Pseudomonadota</taxon>
        <taxon>Gammaproteobacteria</taxon>
        <taxon>Pseudomonadales</taxon>
        <taxon>Pseudomonadaceae</taxon>
        <taxon>Pseudomonas</taxon>
    </lineage>
</organism>
<dbReference type="AlphaFoldDB" id="A0A1H4LQJ5"/>
<sequence>MSKIQWHCTQIGVDGWLLIAADQDLTGPNDPESMLGHRRAFHPFQLDEDPQALARAIGEMSEVMARVQLPLMQFDPETGEISIVQALPASRAHAFGG</sequence>
<gene>
    <name evidence="1" type="ORF">SAMN05216178_2031</name>
</gene>
<proteinExistence type="predicted"/>
<dbReference type="Proteomes" id="UP000198982">
    <property type="component" value="Unassembled WGS sequence"/>
</dbReference>
<reference evidence="2" key="1">
    <citation type="submission" date="2016-10" db="EMBL/GenBank/DDBJ databases">
        <authorList>
            <person name="Varghese N."/>
            <person name="Submissions S."/>
        </authorList>
    </citation>
    <scope>NUCLEOTIDE SEQUENCE [LARGE SCALE GENOMIC DNA]</scope>
    <source>
        <strain evidence="2">DSM 9751</strain>
    </source>
</reference>
<evidence type="ECO:0000313" key="1">
    <source>
        <dbReference type="EMBL" id="SEB72908.1"/>
    </source>
</evidence>
<protein>
    <submittedName>
        <fullName evidence="1">Uncharacterized protein</fullName>
    </submittedName>
</protein>